<proteinExistence type="predicted"/>
<dbReference type="EMBL" id="MHSL01000031">
    <property type="protein sequence ID" value="OHA43151.1"/>
    <property type="molecule type" value="Genomic_DNA"/>
</dbReference>
<dbReference type="Proteomes" id="UP000176355">
    <property type="component" value="Unassembled WGS sequence"/>
</dbReference>
<organism evidence="1 2">
    <name type="scientific">Candidatus Taylorbacteria bacterium RIFCSPLOWO2_12_FULL_44_15c</name>
    <dbReference type="NCBI Taxonomy" id="1802333"/>
    <lineage>
        <taxon>Bacteria</taxon>
        <taxon>Candidatus Tayloriibacteriota</taxon>
    </lineage>
</organism>
<sequence length="285" mass="32150">MLINKDGSVKSELLSLVRMQGIAVLEGVEPAELNKTFQQEWVRAKDGVLRAQLGGRFPTDEELALLRDLGVTAIHINPCLQYDGTLLLGATMKAIARRMKFTADEYTFLQREPPTIYFLGSERLVDDDLEGIKAVPAILEETGFTLYANYRVEADCGIWPANESEVFKWLKRWGSYHNGWWLGRSCGVVSAPLFPKPDGGMRNPNTAETVRCWLGYRPKPGYYLVVSSQPFCENQKMAVERAVKEAGKEGYTFDVCGPEAPLLPLSRWLDNLAKQLWEEVQFLPK</sequence>
<reference evidence="1 2" key="1">
    <citation type="journal article" date="2016" name="Nat. Commun.">
        <title>Thousands of microbial genomes shed light on interconnected biogeochemical processes in an aquifer system.</title>
        <authorList>
            <person name="Anantharaman K."/>
            <person name="Brown C.T."/>
            <person name="Hug L.A."/>
            <person name="Sharon I."/>
            <person name="Castelle C.J."/>
            <person name="Probst A.J."/>
            <person name="Thomas B.C."/>
            <person name="Singh A."/>
            <person name="Wilkins M.J."/>
            <person name="Karaoz U."/>
            <person name="Brodie E.L."/>
            <person name="Williams K.H."/>
            <person name="Hubbard S.S."/>
            <person name="Banfield J.F."/>
        </authorList>
    </citation>
    <scope>NUCLEOTIDE SEQUENCE [LARGE SCALE GENOMIC DNA]</scope>
</reference>
<evidence type="ECO:0000313" key="1">
    <source>
        <dbReference type="EMBL" id="OHA43151.1"/>
    </source>
</evidence>
<gene>
    <name evidence="1" type="ORF">A3G03_00310</name>
</gene>
<dbReference type="STRING" id="1802333.A3G03_00310"/>
<evidence type="ECO:0000313" key="2">
    <source>
        <dbReference type="Proteomes" id="UP000176355"/>
    </source>
</evidence>
<dbReference type="AlphaFoldDB" id="A0A1G2P6G6"/>
<accession>A0A1G2P6G6</accession>
<name>A0A1G2P6G6_9BACT</name>
<comment type="caution">
    <text evidence="1">The sequence shown here is derived from an EMBL/GenBank/DDBJ whole genome shotgun (WGS) entry which is preliminary data.</text>
</comment>
<protein>
    <submittedName>
        <fullName evidence="1">Uncharacterized protein</fullName>
    </submittedName>
</protein>